<dbReference type="KEGG" id="more:E1B28_013223"/>
<proteinExistence type="predicted"/>
<keyword evidence="3" id="KW-1185">Reference proteome</keyword>
<protein>
    <submittedName>
        <fullName evidence="2">Uncharacterized protein</fullName>
    </submittedName>
</protein>
<evidence type="ECO:0000256" key="1">
    <source>
        <dbReference type="SAM" id="MobiDB-lite"/>
    </source>
</evidence>
<feature type="compositionally biased region" description="Polar residues" evidence="1">
    <location>
        <begin position="134"/>
        <end position="148"/>
    </location>
</feature>
<accession>A0A9P7ULT7</accession>
<gene>
    <name evidence="2" type="ORF">E1B28_013223</name>
</gene>
<name>A0A9P7ULT7_9AGAR</name>
<evidence type="ECO:0000313" key="2">
    <source>
        <dbReference type="EMBL" id="KAG7087242.1"/>
    </source>
</evidence>
<evidence type="ECO:0000313" key="3">
    <source>
        <dbReference type="Proteomes" id="UP001049176"/>
    </source>
</evidence>
<feature type="compositionally biased region" description="Low complexity" evidence="1">
    <location>
        <begin position="178"/>
        <end position="256"/>
    </location>
</feature>
<sequence length="370" mass="38643">MLACGLPTSFKKHIKLSNSVCCIHASNSSTRIVLFFAMSSDSSSNRSYYVYQNTYGFPDPTHDSSGSDRHPRELGFLTDTESDGTGGGPLFQRHPTRSSLVDLGIPNAQRAYIPSSRSEQLRLGFYGNNHFGSTGAYPTSQNGPNHNSPAHRLPSGYSQQFQAGFQAHNHAGSTVPYSAGGTHSRTSSGSSHGSGYASSRSSGSGYTSSRSSGSGYMSSRGSGYASSHGSGHASSRSSGSGYTSSRGSGYTSSRGYEASGSESDHSGEETGTNHPVTGHVPPGHSANANQPAAGRAIGHRRDPLGSVFGGGQYAELNQASTTATVTTAGGSTSNSMSELSQTLFWVCEYCGEQIPGTVTNTHYSQCNGFR</sequence>
<feature type="region of interest" description="Disordered" evidence="1">
    <location>
        <begin position="134"/>
        <end position="156"/>
    </location>
</feature>
<dbReference type="GeneID" id="66082298"/>
<comment type="caution">
    <text evidence="2">The sequence shown here is derived from an EMBL/GenBank/DDBJ whole genome shotgun (WGS) entry which is preliminary data.</text>
</comment>
<dbReference type="RefSeq" id="XP_043003713.1">
    <property type="nucleotide sequence ID" value="XM_043158368.1"/>
</dbReference>
<dbReference type="Proteomes" id="UP001049176">
    <property type="component" value="Chromosome 9"/>
</dbReference>
<organism evidence="2 3">
    <name type="scientific">Marasmius oreades</name>
    <name type="common">fairy-ring Marasmius</name>
    <dbReference type="NCBI Taxonomy" id="181124"/>
    <lineage>
        <taxon>Eukaryota</taxon>
        <taxon>Fungi</taxon>
        <taxon>Dikarya</taxon>
        <taxon>Basidiomycota</taxon>
        <taxon>Agaricomycotina</taxon>
        <taxon>Agaricomycetes</taxon>
        <taxon>Agaricomycetidae</taxon>
        <taxon>Agaricales</taxon>
        <taxon>Marasmiineae</taxon>
        <taxon>Marasmiaceae</taxon>
        <taxon>Marasmius</taxon>
    </lineage>
</organism>
<dbReference type="AlphaFoldDB" id="A0A9P7ULT7"/>
<dbReference type="EMBL" id="CM032189">
    <property type="protein sequence ID" value="KAG7087242.1"/>
    <property type="molecule type" value="Genomic_DNA"/>
</dbReference>
<feature type="region of interest" description="Disordered" evidence="1">
    <location>
        <begin position="170"/>
        <end position="309"/>
    </location>
</feature>
<reference evidence="2" key="1">
    <citation type="journal article" date="2021" name="Genome Biol. Evol.">
        <title>The assembled and annotated genome of the fairy-ring fungus Marasmius oreades.</title>
        <authorList>
            <person name="Hiltunen M."/>
            <person name="Ament-Velasquez S.L."/>
            <person name="Johannesson H."/>
        </authorList>
    </citation>
    <scope>NUCLEOTIDE SEQUENCE</scope>
    <source>
        <strain evidence="2">03SP1</strain>
    </source>
</reference>